<dbReference type="InterPro" id="IPR036465">
    <property type="entry name" value="vWFA_dom_sf"/>
</dbReference>
<sequence length="833" mass="91588">MDLLTPKIGLQVFHEKWISAKLLSVETSCIIRDLTANVCSSCVYENENAAEATYTFPLNNVAFYSFEAEIEDRKIVAECRPRGEAKTTYDEAVSAGHAAFMAEQDEHCEDVFQLKLGAIPSHTKVIIRLKYVGLIDAENKVVDGNGQSFARFTLPTVLNPRYQPPDVTDKGTFESLECKGGMKAYSFKFNAELNMPVAVLNVSSPLDTFETDWTSSDHKTAKVKLSSDFKYDHDLQMTIHMVGQLASFAVYERGQQQADGIIGMDCLMTQWMPDFSDVRDAQELRTELYFVIDRSGSMSGDRIQKAAQALLLFLKSIPIGCRFQIIGFGNTFKKLFSEPMEYNDENAKRALDYQRELQADMGGTEVLPALREAFRSPLTGAGWYKQIIFLTDGEVGNADEVVGLVGSNVHQARVFSVGLGMGASSYLVEGVARAGRGVSAFLRDNNELRTVTMKILKSALQPRACNVQVKWDVKAQRADGTLTPVEITPVPQEIPPIFDGCFLTVYGLFTSVDGASLIGKISLECDVLSTPQTFQIDMAEVMKRSTGSGNNLVVSDLPLHRLAGKCQLNELSDKHKALITRNENNPFDDADVVKQKSKNEDPAVSEIRVKLERLSCCINVMCPVTAFIGVDPVKNETVTQPVPHRPCMTGHFPNMPVLLGCGANVAAPKCAKRVARASNQVLCGSLGSPMTRFGGDFAGPGGMINTESAKCALPESDKLLALADLQSPTGFWELDEKLAKKLDMSVTQIKTACPSNWSEDIKVPVSDKVWATVLVLAYLNLCLSDRSDEWSLFSRKARTWLEAQATTVTSDAKLITALCDTLMKKAQIALRPK</sequence>
<evidence type="ECO:0000259" key="1">
    <source>
        <dbReference type="PROSITE" id="PS50234"/>
    </source>
</evidence>
<evidence type="ECO:0000313" key="4">
    <source>
        <dbReference type="Proteomes" id="UP000316759"/>
    </source>
</evidence>
<reference evidence="3 4" key="1">
    <citation type="submission" date="2019-04" db="EMBL/GenBank/DDBJ databases">
        <title>Annotation for the trematode Fasciola gigantica.</title>
        <authorList>
            <person name="Choi Y.-J."/>
        </authorList>
    </citation>
    <scope>NUCLEOTIDE SEQUENCE [LARGE SCALE GENOMIC DNA]</scope>
    <source>
        <strain evidence="3">Uganda_cow_1</strain>
    </source>
</reference>
<dbReference type="InterPro" id="IPR013694">
    <property type="entry name" value="VIT"/>
</dbReference>
<dbReference type="SMART" id="SM00609">
    <property type="entry name" value="VIT"/>
    <property type="match status" value="1"/>
</dbReference>
<dbReference type="InterPro" id="IPR002035">
    <property type="entry name" value="VWF_A"/>
</dbReference>
<protein>
    <submittedName>
        <fullName evidence="3">Loss of heterozygosity 11 chromosomal region 2 protein</fullName>
    </submittedName>
</protein>
<feature type="domain" description="VIT" evidence="2">
    <location>
        <begin position="6"/>
        <end position="133"/>
    </location>
</feature>
<dbReference type="SUPFAM" id="SSF53300">
    <property type="entry name" value="vWA-like"/>
    <property type="match status" value="1"/>
</dbReference>
<dbReference type="SMART" id="SM00327">
    <property type="entry name" value="VWA"/>
    <property type="match status" value="1"/>
</dbReference>
<name>A0A504WSX7_FASGI</name>
<gene>
    <name evidence="3" type="ORF">FGIG_05409</name>
</gene>
<keyword evidence="4" id="KW-1185">Reference proteome</keyword>
<dbReference type="PANTHER" id="PTHR45737">
    <property type="entry name" value="VON WILLEBRAND FACTOR A DOMAIN-CONTAINING PROTEIN 5A"/>
    <property type="match status" value="1"/>
</dbReference>
<dbReference type="Pfam" id="PF08487">
    <property type="entry name" value="VIT"/>
    <property type="match status" value="1"/>
</dbReference>
<dbReference type="AlphaFoldDB" id="A0A504WSX7"/>
<dbReference type="PROSITE" id="PS51468">
    <property type="entry name" value="VIT"/>
    <property type="match status" value="1"/>
</dbReference>
<accession>A0A504WSX7</accession>
<dbReference type="PANTHER" id="PTHR45737:SF6">
    <property type="entry name" value="VON WILLEBRAND FACTOR A DOMAIN-CONTAINING PROTEIN 5A"/>
    <property type="match status" value="1"/>
</dbReference>
<comment type="caution">
    <text evidence="3">The sequence shown here is derived from an EMBL/GenBank/DDBJ whole genome shotgun (WGS) entry which is preliminary data.</text>
</comment>
<proteinExistence type="predicted"/>
<dbReference type="Proteomes" id="UP000316759">
    <property type="component" value="Unassembled WGS sequence"/>
</dbReference>
<feature type="domain" description="VWFA" evidence="1">
    <location>
        <begin position="287"/>
        <end position="460"/>
    </location>
</feature>
<dbReference type="EMBL" id="SUNJ01015869">
    <property type="protein sequence ID" value="TPP39706.1"/>
    <property type="molecule type" value="Genomic_DNA"/>
</dbReference>
<evidence type="ECO:0000313" key="3">
    <source>
        <dbReference type="EMBL" id="TPP39706.1"/>
    </source>
</evidence>
<dbReference type="STRING" id="46835.A0A504WSX7"/>
<dbReference type="OrthoDB" id="1729737at2759"/>
<organism evidence="3 4">
    <name type="scientific">Fasciola gigantica</name>
    <name type="common">Giant liver fluke</name>
    <dbReference type="NCBI Taxonomy" id="46835"/>
    <lineage>
        <taxon>Eukaryota</taxon>
        <taxon>Metazoa</taxon>
        <taxon>Spiralia</taxon>
        <taxon>Lophotrochozoa</taxon>
        <taxon>Platyhelminthes</taxon>
        <taxon>Trematoda</taxon>
        <taxon>Digenea</taxon>
        <taxon>Plagiorchiida</taxon>
        <taxon>Echinostomata</taxon>
        <taxon>Echinostomatoidea</taxon>
        <taxon>Fasciolidae</taxon>
        <taxon>Fasciola</taxon>
    </lineage>
</organism>
<dbReference type="Pfam" id="PF13768">
    <property type="entry name" value="VWA_3"/>
    <property type="match status" value="1"/>
</dbReference>
<dbReference type="PROSITE" id="PS50234">
    <property type="entry name" value="VWFA"/>
    <property type="match status" value="1"/>
</dbReference>
<dbReference type="Gene3D" id="3.40.50.410">
    <property type="entry name" value="von Willebrand factor, type A domain"/>
    <property type="match status" value="1"/>
</dbReference>
<evidence type="ECO:0000259" key="2">
    <source>
        <dbReference type="PROSITE" id="PS51468"/>
    </source>
</evidence>